<keyword evidence="1" id="KW-0805">Transcription regulation</keyword>
<organism evidence="4 5">
    <name type="scientific">Solitalea canadensis (strain ATCC 29591 / DSM 3403 / JCM 21819 / LMG 8368 / NBRC 15130 / NCIMB 12057 / USAM 9D)</name>
    <name type="common">Flexibacter canadensis</name>
    <dbReference type="NCBI Taxonomy" id="929556"/>
    <lineage>
        <taxon>Bacteria</taxon>
        <taxon>Pseudomonadati</taxon>
        <taxon>Bacteroidota</taxon>
        <taxon>Sphingobacteriia</taxon>
        <taxon>Sphingobacteriales</taxon>
        <taxon>Sphingobacteriaceae</taxon>
        <taxon>Solitalea</taxon>
    </lineage>
</organism>
<dbReference type="GO" id="GO:0003700">
    <property type="term" value="F:DNA-binding transcription factor activity"/>
    <property type="evidence" value="ECO:0007669"/>
    <property type="project" value="InterPro"/>
</dbReference>
<dbReference type="Pfam" id="PF08279">
    <property type="entry name" value="HTH_11"/>
    <property type="match status" value="1"/>
</dbReference>
<keyword evidence="2" id="KW-0804">Transcription</keyword>
<dbReference type="STRING" id="929556.Solca_3660"/>
<sequence length="320" mass="37212">MNRIDRISAILIQLQSRKVVKAQDIADRFGISLRTVYRDVKTLEEAGVPIIGEAGVGYSIVDGYRLPPVMFTKEEATAFLTAEKLIEKFTDSSTDAMFKSAMYKVRSVLKSTEKDLLESMEDHIEVLRKYTPFHASSLGNTLQTLLKSISEKKVIQLEYKAFASVDRTVRKIEPVGIFYSSGYWHTIAFCRLRNDYRDFRTDRMLKINVTDESFSGAHPTLKAYFEQLAREENLEKVVINIDKSTARYLTDVKYYYGFVSEIEFDDHIEMTFLTSQLEIFTRWFTTFADRAEIISPERLHDYLKDFIERISKKINTQFSY</sequence>
<dbReference type="PROSITE" id="PS52050">
    <property type="entry name" value="WYL"/>
    <property type="match status" value="1"/>
</dbReference>
<evidence type="ECO:0000313" key="4">
    <source>
        <dbReference type="EMBL" id="AFD08664.1"/>
    </source>
</evidence>
<dbReference type="KEGG" id="scn:Solca_3660"/>
<feature type="domain" description="HTH deoR-type" evidence="3">
    <location>
        <begin position="3"/>
        <end position="58"/>
    </location>
</feature>
<evidence type="ECO:0000256" key="2">
    <source>
        <dbReference type="ARBA" id="ARBA00023163"/>
    </source>
</evidence>
<dbReference type="Proteomes" id="UP000007590">
    <property type="component" value="Chromosome"/>
</dbReference>
<gene>
    <name evidence="4" type="ordered locus">Solca_3660</name>
</gene>
<dbReference type="InterPro" id="IPR051534">
    <property type="entry name" value="CBASS_pafABC_assoc_protein"/>
</dbReference>
<dbReference type="EMBL" id="CP003349">
    <property type="protein sequence ID" value="AFD08664.1"/>
    <property type="molecule type" value="Genomic_DNA"/>
</dbReference>
<evidence type="ECO:0000256" key="1">
    <source>
        <dbReference type="ARBA" id="ARBA00023015"/>
    </source>
</evidence>
<dbReference type="InterPro" id="IPR057727">
    <property type="entry name" value="WCX_dom"/>
</dbReference>
<dbReference type="InterPro" id="IPR013196">
    <property type="entry name" value="HTH_11"/>
</dbReference>
<dbReference type="Gene3D" id="1.10.10.10">
    <property type="entry name" value="Winged helix-like DNA-binding domain superfamily/Winged helix DNA-binding domain"/>
    <property type="match status" value="1"/>
</dbReference>
<protein>
    <submittedName>
        <fullName evidence="4">Putative transcriptional regulator</fullName>
    </submittedName>
</protein>
<reference evidence="4" key="1">
    <citation type="submission" date="2012-02" db="EMBL/GenBank/DDBJ databases">
        <title>The complete genome of Solitalea canadensis DSM 3403.</title>
        <authorList>
            <consortium name="US DOE Joint Genome Institute (JGI-PGF)"/>
            <person name="Lucas S."/>
            <person name="Copeland A."/>
            <person name="Lapidus A."/>
            <person name="Glavina del Rio T."/>
            <person name="Dalin E."/>
            <person name="Tice H."/>
            <person name="Bruce D."/>
            <person name="Goodwin L."/>
            <person name="Pitluck S."/>
            <person name="Peters L."/>
            <person name="Ovchinnikova G."/>
            <person name="Lu M."/>
            <person name="Kyrpides N."/>
            <person name="Mavromatis K."/>
            <person name="Ivanova N."/>
            <person name="Brettin T."/>
            <person name="Detter J.C."/>
            <person name="Han C."/>
            <person name="Larimer F."/>
            <person name="Land M."/>
            <person name="Hauser L."/>
            <person name="Markowitz V."/>
            <person name="Cheng J.-F."/>
            <person name="Hugenholtz P."/>
            <person name="Woyke T."/>
            <person name="Wu D."/>
            <person name="Spring S."/>
            <person name="Schroeder M."/>
            <person name="Kopitz M."/>
            <person name="Brambilla E."/>
            <person name="Klenk H.-P."/>
            <person name="Eisen J.A."/>
        </authorList>
    </citation>
    <scope>NUCLEOTIDE SEQUENCE</scope>
    <source>
        <strain evidence="4">DSM 3403</strain>
    </source>
</reference>
<dbReference type="Pfam" id="PF25583">
    <property type="entry name" value="WCX"/>
    <property type="match status" value="1"/>
</dbReference>
<dbReference type="HOGENOM" id="CLU_041141_5_1_10"/>
<dbReference type="AlphaFoldDB" id="H8KLG2"/>
<name>H8KLG2_SOLCM</name>
<evidence type="ECO:0000259" key="3">
    <source>
        <dbReference type="PROSITE" id="PS51000"/>
    </source>
</evidence>
<dbReference type="InterPro" id="IPR001034">
    <property type="entry name" value="DeoR_HTH"/>
</dbReference>
<dbReference type="eggNOG" id="COG2378">
    <property type="taxonomic scope" value="Bacteria"/>
</dbReference>
<dbReference type="SUPFAM" id="SSF46785">
    <property type="entry name" value="Winged helix' DNA-binding domain"/>
    <property type="match status" value="1"/>
</dbReference>
<dbReference type="Pfam" id="PF13280">
    <property type="entry name" value="WYL"/>
    <property type="match status" value="1"/>
</dbReference>
<proteinExistence type="predicted"/>
<dbReference type="PANTHER" id="PTHR34580:SF3">
    <property type="entry name" value="PROTEIN PAFB"/>
    <property type="match status" value="1"/>
</dbReference>
<dbReference type="InterPro" id="IPR028349">
    <property type="entry name" value="PafC-like"/>
</dbReference>
<dbReference type="RefSeq" id="WP_014681887.1">
    <property type="nucleotide sequence ID" value="NC_017770.1"/>
</dbReference>
<dbReference type="PANTHER" id="PTHR34580">
    <property type="match status" value="1"/>
</dbReference>
<keyword evidence="5" id="KW-1185">Reference proteome</keyword>
<evidence type="ECO:0000313" key="5">
    <source>
        <dbReference type="Proteomes" id="UP000007590"/>
    </source>
</evidence>
<accession>H8KLG2</accession>
<dbReference type="InterPro" id="IPR026881">
    <property type="entry name" value="WYL_dom"/>
</dbReference>
<dbReference type="PIRSF" id="PIRSF016838">
    <property type="entry name" value="PafC"/>
    <property type="match status" value="1"/>
</dbReference>
<dbReference type="OrthoDB" id="9815009at2"/>
<dbReference type="PROSITE" id="PS51000">
    <property type="entry name" value="HTH_DEOR_2"/>
    <property type="match status" value="1"/>
</dbReference>
<dbReference type="InterPro" id="IPR036390">
    <property type="entry name" value="WH_DNA-bd_sf"/>
</dbReference>
<dbReference type="InterPro" id="IPR036388">
    <property type="entry name" value="WH-like_DNA-bd_sf"/>
</dbReference>